<proteinExistence type="predicted"/>
<feature type="region of interest" description="Disordered" evidence="1">
    <location>
        <begin position="1257"/>
        <end position="1283"/>
    </location>
</feature>
<accession>A0A0P9YYM4</accession>
<dbReference type="RefSeq" id="WP_050562169.1">
    <property type="nucleotide sequence ID" value="NZ_LJRF01000012.1"/>
</dbReference>
<comment type="caution">
    <text evidence="2">The sequence shown here is derived from an EMBL/GenBank/DDBJ whole genome shotgun (WGS) entry which is preliminary data.</text>
</comment>
<gene>
    <name evidence="2" type="ORF">ALO47_03844</name>
</gene>
<evidence type="ECO:0000313" key="2">
    <source>
        <dbReference type="EMBL" id="KPY51538.1"/>
    </source>
</evidence>
<sequence>MTLSTSVHSNAFNFMSFVQSGVDPRTGQYTVSITLPDIKTNGLRGPGFPLALNYNPLNTQDSGFGLGWNLGLSQYTPGSQILALSTGETFKVDDSNGDQLLMSEKKIDSFHFHEQVDSTYRVVHKSGQVEILEVVGSRENPVALPVQLFAPEGHSLKLTYTSFDNTHQLLSEVIDDAGHTLLSICRDDLSVSLRMSAGEGPDVEFLMRLGGSDHRVQRIELPTENAASWRFEYELFREHLCVTSLDTPAGGHEDIAYLDAGHQFPGSAGRQPLPRVTCHRTTPGFDQPEVEVHYTYQDSEGREHNFLGAGLEIDWADDGLDNLYKYGGAQAYNYVTTETLCVDDQDARTIERVFNQFHLLTLETTRQNNNVKEVQTLYYVDPDKPFDQQPNYCQLPREVRTVWRQLESGRVPRSEIVSSRYDTHGNLLSQTDANGVVETSVWYEAEGEDGCPSDPEGFVRNIKSRTVEPAASEYGQAPTLVTRYRYTSLDPIAGSELDNWLAVQSETQVQIDTGTLHKLQASLDKMAAALLSKQAPLFQRTAHKLIEAVRKKVAQSEQPLQSIVYDYIDVPTDAFRHGRIGRQIVTLDGQDTTTDFAYDTLQSPVFGESVQRTVQTVTGFDGEQKVTTFEHSLLMGEPLLNRDDNDVEIRYAYDSLRRVFSETVAPDTMYEASRFYSYVLCADDGDQAEQGVFDVKGVKTISYMDGLHRVIREERDDADNPSPFGTRSTRPTYAARYDPWGRLSWECEYDWLDARALALTSRFEYDDWGEQRCVTGPDGVRNFEETDPIGTDESKGPVRRSWSEGTDENGIVVKTGVTETWLNLFEKPTLVVRFDRDGKKVSQTQTRYDGLGRTVEEIVGLEPPFRETTFSYDAFGRAVRTTLPDNAIVHRTFARHSSEDLPVSISVEDAGKTLPLGEQVFDGLDRIRKTVTGGRQRVLKYEPGMLQPQSVTTASGKTVGYTYEPRLGSDPLQRTLEGVTSDYTYDPKNARLLHSQEQGERLERNYYSTGELKSEQRLSDGNLYSMQYRYSRLGRLLGYTDVLKQEQTFLYDDYGRLSHTSLGTTSTDFTYDALGRTRSITTTDTGNQQRVAVGLEYDDFGREILRTFDLAGVMQRMEQEYDHVDDMTRRLLTEGNTVIRDEAYGYDLRGRLTRYVCEGTHCPVDPYGKIVSRQLFSFDGLDNLRLVQTSFGNESNIASYHYENPDPVQLSAVTNKHADYPARIDLTYDPDGNLIRDECNRTLRYDALGRLLEVSSPGVTIDRPHDPADPQAVGSSEDMQVRR</sequence>
<reference evidence="2 3" key="1">
    <citation type="submission" date="2015-09" db="EMBL/GenBank/DDBJ databases">
        <title>Genome announcement of multiple Pseudomonas syringae strains.</title>
        <authorList>
            <person name="Thakur S."/>
            <person name="Wang P.W."/>
            <person name="Gong Y."/>
            <person name="Weir B.S."/>
            <person name="Guttman D.S."/>
        </authorList>
    </citation>
    <scope>NUCLEOTIDE SEQUENCE [LARGE SCALE GENOMIC DNA]</scope>
    <source>
        <strain evidence="2 3">ICMP3882</strain>
    </source>
</reference>
<feature type="region of interest" description="Disordered" evidence="1">
    <location>
        <begin position="776"/>
        <end position="804"/>
    </location>
</feature>
<dbReference type="Gene3D" id="2.180.10.10">
    <property type="entry name" value="RHS repeat-associated core"/>
    <property type="match status" value="2"/>
</dbReference>
<evidence type="ECO:0000313" key="3">
    <source>
        <dbReference type="Proteomes" id="UP000050554"/>
    </source>
</evidence>
<dbReference type="PATRIC" id="fig|55398.3.peg.4807"/>
<protein>
    <submittedName>
        <fullName evidence="2">YD repeat-containing protein</fullName>
    </submittedName>
</protein>
<evidence type="ECO:0000256" key="1">
    <source>
        <dbReference type="SAM" id="MobiDB-lite"/>
    </source>
</evidence>
<organism evidence="2 3">
    <name type="scientific">Pseudomonas syringae pv. ribicola</name>
    <dbReference type="NCBI Taxonomy" id="55398"/>
    <lineage>
        <taxon>Bacteria</taxon>
        <taxon>Pseudomonadati</taxon>
        <taxon>Pseudomonadota</taxon>
        <taxon>Gammaproteobacteria</taxon>
        <taxon>Pseudomonadales</taxon>
        <taxon>Pseudomonadaceae</taxon>
        <taxon>Pseudomonas</taxon>
    </lineage>
</organism>
<name>A0A0P9YYM4_PSESI</name>
<dbReference type="EMBL" id="LJRF01000012">
    <property type="protein sequence ID" value="KPY51538.1"/>
    <property type="molecule type" value="Genomic_DNA"/>
</dbReference>
<dbReference type="Proteomes" id="UP000050554">
    <property type="component" value="Unassembled WGS sequence"/>
</dbReference>
<feature type="compositionally biased region" description="Polar residues" evidence="1">
    <location>
        <begin position="1273"/>
        <end position="1283"/>
    </location>
</feature>